<feature type="compositionally biased region" description="Low complexity" evidence="1">
    <location>
        <begin position="481"/>
        <end position="495"/>
    </location>
</feature>
<evidence type="ECO:0000313" key="3">
    <source>
        <dbReference type="Proteomes" id="UP001222325"/>
    </source>
</evidence>
<accession>A0AAD6Y216</accession>
<proteinExistence type="predicted"/>
<dbReference type="AlphaFoldDB" id="A0AAD6Y216"/>
<evidence type="ECO:0000313" key="2">
    <source>
        <dbReference type="EMBL" id="KAJ7103995.1"/>
    </source>
</evidence>
<name>A0AAD6Y216_9AGAR</name>
<sequence>MNAAPSNIPERILLDFPETPELLLPQTNRMLLEDLDFPQKAVLYLPGEHYLGWAPAAAIESSALGGPYVDPLAFLFSTEDVEIHSTSTWIYGEDSDDPAAESRVFAGYYVDHEWADEAVGWTDKLHALCCKLVDGSSWYRRSFWTGQRGDLPPKFDGGPLYAPHLTQSDARTAAEGAKRMILSSLAFLTWYLSVAEHEANFFHLAQNEVPIHYRWTQEEEADGRFRRLSPAYWTEYRALLELADNDADDVRVEDLPSYLLWKSDLERYDWFFQDLHAGKRGKDLMARQYKPQWEYRVVDFRLWGARTITHWGTIRAYSEKFRGTTASTPYGTVCTFFRQNPRGPQEPAMLRERPSHHANELTDFAATEVGPNDDEEDSYWESTVRVREMAKNKWAPRPGRSYNSFDGRLEGPERVLALRKKRRLPRSEADPSEPSSSYGEAAVPGGPSEPSDASSARAMVSQWARSMASDSERRAKMAKRSVIGISTGSSSVSGGESPGGRASSPRNRAFVAEFDDVSREEGELANEDSEAGPSVPYQEDVDIAGPWTERASPRESPGRDTISDRATALERIALWAPKVTESVPHIQEYEGLFWDLAWLSVAVLVCDDGRSLLRMKAYAACNPAVESITDVLELAICFGLPFEIYVPASRVRDLARGKRIEILDQDTLEALYAPGYRDTLLTYGSGGVALYEQYRGALNALLHRPHAIAFIYAGGVLQFVAEQYNRSLVRRLVEGPSLQVTEHMAGRTRLLRRGADEEFFVTDRVSNSEISLLLGHVSGTKASNEAWLWPPPEVMESESLHMRGYLSDGAYKILANLRDDIFVKKKFLWRTRADWKEYFRVGQKRLFTPAVVPATVDFEEGSQLFERTFPANWMETCIADIAIPEVFEGLARD</sequence>
<keyword evidence="3" id="KW-1185">Reference proteome</keyword>
<organism evidence="2 3">
    <name type="scientific">Mycena belliarum</name>
    <dbReference type="NCBI Taxonomy" id="1033014"/>
    <lineage>
        <taxon>Eukaryota</taxon>
        <taxon>Fungi</taxon>
        <taxon>Dikarya</taxon>
        <taxon>Basidiomycota</taxon>
        <taxon>Agaricomycotina</taxon>
        <taxon>Agaricomycetes</taxon>
        <taxon>Agaricomycetidae</taxon>
        <taxon>Agaricales</taxon>
        <taxon>Marasmiineae</taxon>
        <taxon>Mycenaceae</taxon>
        <taxon>Mycena</taxon>
    </lineage>
</organism>
<protein>
    <submittedName>
        <fullName evidence="2">Uncharacterized protein</fullName>
    </submittedName>
</protein>
<feature type="region of interest" description="Disordered" evidence="1">
    <location>
        <begin position="417"/>
        <end position="540"/>
    </location>
</feature>
<gene>
    <name evidence="2" type="ORF">B0H15DRAFT_794874</name>
</gene>
<reference evidence="2" key="1">
    <citation type="submission" date="2023-03" db="EMBL/GenBank/DDBJ databases">
        <title>Massive genome expansion in bonnet fungi (Mycena s.s.) driven by repeated elements and novel gene families across ecological guilds.</title>
        <authorList>
            <consortium name="Lawrence Berkeley National Laboratory"/>
            <person name="Harder C.B."/>
            <person name="Miyauchi S."/>
            <person name="Viragh M."/>
            <person name="Kuo A."/>
            <person name="Thoen E."/>
            <person name="Andreopoulos B."/>
            <person name="Lu D."/>
            <person name="Skrede I."/>
            <person name="Drula E."/>
            <person name="Henrissat B."/>
            <person name="Morin E."/>
            <person name="Kohler A."/>
            <person name="Barry K."/>
            <person name="LaButti K."/>
            <person name="Morin E."/>
            <person name="Salamov A."/>
            <person name="Lipzen A."/>
            <person name="Mereny Z."/>
            <person name="Hegedus B."/>
            <person name="Baldrian P."/>
            <person name="Stursova M."/>
            <person name="Weitz H."/>
            <person name="Taylor A."/>
            <person name="Grigoriev I.V."/>
            <person name="Nagy L.G."/>
            <person name="Martin F."/>
            <person name="Kauserud H."/>
        </authorList>
    </citation>
    <scope>NUCLEOTIDE SEQUENCE</scope>
    <source>
        <strain evidence="2">CBHHK173m</strain>
    </source>
</reference>
<evidence type="ECO:0000256" key="1">
    <source>
        <dbReference type="SAM" id="MobiDB-lite"/>
    </source>
</evidence>
<dbReference type="Proteomes" id="UP001222325">
    <property type="component" value="Unassembled WGS sequence"/>
</dbReference>
<comment type="caution">
    <text evidence="2">The sequence shown here is derived from an EMBL/GenBank/DDBJ whole genome shotgun (WGS) entry which is preliminary data.</text>
</comment>
<dbReference type="EMBL" id="JARJCN010000001">
    <property type="protein sequence ID" value="KAJ7103995.1"/>
    <property type="molecule type" value="Genomic_DNA"/>
</dbReference>